<dbReference type="InterPro" id="IPR013096">
    <property type="entry name" value="Cupin_2"/>
</dbReference>
<dbReference type="InterPro" id="IPR014710">
    <property type="entry name" value="RmlC-like_jellyroll"/>
</dbReference>
<dbReference type="PANTHER" id="PTHR43346:SF1">
    <property type="entry name" value="QUERCETIN 2,3-DIOXYGENASE-RELATED"/>
    <property type="match status" value="1"/>
</dbReference>
<proteinExistence type="predicted"/>
<gene>
    <name evidence="2" type="ORF">J40TS1_40650</name>
</gene>
<dbReference type="Pfam" id="PF07883">
    <property type="entry name" value="Cupin_2"/>
    <property type="match status" value="1"/>
</dbReference>
<accession>A0A919YX67</accession>
<name>A0A919YX67_9BACL</name>
<dbReference type="EMBL" id="BOSE01000008">
    <property type="protein sequence ID" value="GIP18423.1"/>
    <property type="molecule type" value="Genomic_DNA"/>
</dbReference>
<evidence type="ECO:0000313" key="2">
    <source>
        <dbReference type="EMBL" id="GIP18423.1"/>
    </source>
</evidence>
<evidence type="ECO:0000259" key="1">
    <source>
        <dbReference type="Pfam" id="PF07883"/>
    </source>
</evidence>
<feature type="domain" description="Cupin type-2" evidence="1">
    <location>
        <begin position="50"/>
        <end position="117"/>
    </location>
</feature>
<evidence type="ECO:0000313" key="3">
    <source>
        <dbReference type="Proteomes" id="UP000683139"/>
    </source>
</evidence>
<organism evidence="2 3">
    <name type="scientific">Paenibacillus montaniterrae</name>
    <dbReference type="NCBI Taxonomy" id="429341"/>
    <lineage>
        <taxon>Bacteria</taxon>
        <taxon>Bacillati</taxon>
        <taxon>Bacillota</taxon>
        <taxon>Bacilli</taxon>
        <taxon>Bacillales</taxon>
        <taxon>Paenibacillaceae</taxon>
        <taxon>Paenibacillus</taxon>
    </lineage>
</organism>
<reference evidence="2" key="1">
    <citation type="submission" date="2021-03" db="EMBL/GenBank/DDBJ databases">
        <title>Antimicrobial resistance genes in bacteria isolated from Japanese honey, and their potential for conferring macrolide and lincosamide resistance in the American foulbrood pathogen Paenibacillus larvae.</title>
        <authorList>
            <person name="Okamoto M."/>
            <person name="Kumagai M."/>
            <person name="Kanamori H."/>
            <person name="Takamatsu D."/>
        </authorList>
    </citation>
    <scope>NUCLEOTIDE SEQUENCE</scope>
    <source>
        <strain evidence="2">J40TS1</strain>
    </source>
</reference>
<dbReference type="RefSeq" id="WP_213518810.1">
    <property type="nucleotide sequence ID" value="NZ_BOSE01000008.1"/>
</dbReference>
<dbReference type="InterPro" id="IPR052538">
    <property type="entry name" value="Flavonoid_dioxygenase-like"/>
</dbReference>
<dbReference type="Gene3D" id="2.60.120.10">
    <property type="entry name" value="Jelly Rolls"/>
    <property type="match status" value="1"/>
</dbReference>
<comment type="caution">
    <text evidence="2">The sequence shown here is derived from an EMBL/GenBank/DDBJ whole genome shotgun (WGS) entry which is preliminary data.</text>
</comment>
<sequence>MSRQEVTVVKEAKEQHWQLMPNHVELYHRELLSAAEADSLGIRANSILWEKIGVGGAVLPHYHNVAEIIHITKGKVKLLCNGEWQSYQAGDTFLVPAQVVHSVANDDSEPTEQLSIFLPVEAAVPANRFFETTLVDITLPQAAAAQHDN</sequence>
<protein>
    <recommendedName>
        <fullName evidence="1">Cupin type-2 domain-containing protein</fullName>
    </recommendedName>
</protein>
<dbReference type="AlphaFoldDB" id="A0A919YX67"/>
<dbReference type="Proteomes" id="UP000683139">
    <property type="component" value="Unassembled WGS sequence"/>
</dbReference>
<dbReference type="SUPFAM" id="SSF51182">
    <property type="entry name" value="RmlC-like cupins"/>
    <property type="match status" value="1"/>
</dbReference>
<keyword evidence="3" id="KW-1185">Reference proteome</keyword>
<dbReference type="InterPro" id="IPR011051">
    <property type="entry name" value="RmlC_Cupin_sf"/>
</dbReference>
<dbReference type="PANTHER" id="PTHR43346">
    <property type="entry name" value="LIGAND BINDING DOMAIN PROTEIN, PUTATIVE (AFU_ORTHOLOGUE AFUA_6G14370)-RELATED"/>
    <property type="match status" value="1"/>
</dbReference>